<sequence>METTAMELKETADIRKPTKLFNKNFLLLWQGQFVSRMGNQVYMFAMVLWLTWTFDSQALNGLLGMLSGIPLVLLSAIGGTVADRVSRRKIIIYSDFLNGFAVLILAGMFFFIPDSWPDKNEVLLIGLFAVSIFGSTLMAFFGPAISAAIPDIVPEKNMAQANSLGQLSRQVAQFFGMGVGAWLLKVLGAPVLVLIDGITFIFSGISEIFIRIPQHIPEKKEKISEKYKQFKNELAEGLNFITKNKGLSRLVLFSIFSSFFATAITVLIPFYIKDTLQASKDWYAILLISYGIGTMFGYGYVSASHMNGKTRGKLMIFFMIMQGVGYCLLALFPDKLVALAVIFVGGMFNGFIVINITTLLQLTTPSNIRGRVFGVLTTISGSIAPLGMGLSGFVAEMLGGNIPLVYMGSGVMTIFAASLLSSSRPFRKFISYQTEYELKQSGFTYTIRDLKPEEIYLINKLKYKEFL</sequence>
<dbReference type="GO" id="GO:0022857">
    <property type="term" value="F:transmembrane transporter activity"/>
    <property type="evidence" value="ECO:0007669"/>
    <property type="project" value="InterPro"/>
</dbReference>
<feature type="transmembrane region" description="Helical" evidence="7">
    <location>
        <begin position="314"/>
        <end position="332"/>
    </location>
</feature>
<reference evidence="9" key="1">
    <citation type="journal article" date="2020" name="mSystems">
        <title>Genome- and Community-Level Interaction Insights into Carbon Utilization and Element Cycling Functions of Hydrothermarchaeota in Hydrothermal Sediment.</title>
        <authorList>
            <person name="Zhou Z."/>
            <person name="Liu Y."/>
            <person name="Xu W."/>
            <person name="Pan J."/>
            <person name="Luo Z.H."/>
            <person name="Li M."/>
        </authorList>
    </citation>
    <scope>NUCLEOTIDE SEQUENCE [LARGE SCALE GENOMIC DNA]</scope>
    <source>
        <strain evidence="9">HyVt-577</strain>
    </source>
</reference>
<feature type="transmembrane region" description="Helical" evidence="7">
    <location>
        <begin position="58"/>
        <end position="78"/>
    </location>
</feature>
<evidence type="ECO:0000256" key="2">
    <source>
        <dbReference type="ARBA" id="ARBA00022448"/>
    </source>
</evidence>
<feature type="transmembrane region" description="Helical" evidence="7">
    <location>
        <begin position="250"/>
        <end position="270"/>
    </location>
</feature>
<feature type="transmembrane region" description="Helical" evidence="7">
    <location>
        <begin position="401"/>
        <end position="420"/>
    </location>
</feature>
<evidence type="ECO:0000256" key="3">
    <source>
        <dbReference type="ARBA" id="ARBA00022475"/>
    </source>
</evidence>
<evidence type="ECO:0000256" key="6">
    <source>
        <dbReference type="ARBA" id="ARBA00023136"/>
    </source>
</evidence>
<dbReference type="Proteomes" id="UP000885779">
    <property type="component" value="Unassembled WGS sequence"/>
</dbReference>
<keyword evidence="6 7" id="KW-0472">Membrane</keyword>
<dbReference type="InterPro" id="IPR036259">
    <property type="entry name" value="MFS_trans_sf"/>
</dbReference>
<protein>
    <submittedName>
        <fullName evidence="9">MFS transporter</fullName>
    </submittedName>
</protein>
<accession>A0A7V4U228</accession>
<dbReference type="CDD" id="cd06173">
    <property type="entry name" value="MFS_MefA_like"/>
    <property type="match status" value="1"/>
</dbReference>
<dbReference type="SUPFAM" id="SSF103473">
    <property type="entry name" value="MFS general substrate transporter"/>
    <property type="match status" value="1"/>
</dbReference>
<evidence type="ECO:0000256" key="5">
    <source>
        <dbReference type="ARBA" id="ARBA00022989"/>
    </source>
</evidence>
<feature type="transmembrane region" description="Helical" evidence="7">
    <location>
        <begin position="282"/>
        <end position="302"/>
    </location>
</feature>
<dbReference type="PANTHER" id="PTHR43266">
    <property type="entry name" value="MACROLIDE-EFFLUX PROTEIN"/>
    <property type="match status" value="1"/>
</dbReference>
<feature type="transmembrane region" description="Helical" evidence="7">
    <location>
        <begin position="90"/>
        <end position="112"/>
    </location>
</feature>
<organism evidence="9">
    <name type="scientific">Caldithrix abyssi</name>
    <dbReference type="NCBI Taxonomy" id="187145"/>
    <lineage>
        <taxon>Bacteria</taxon>
        <taxon>Pseudomonadati</taxon>
        <taxon>Calditrichota</taxon>
        <taxon>Calditrichia</taxon>
        <taxon>Calditrichales</taxon>
        <taxon>Calditrichaceae</taxon>
        <taxon>Caldithrix</taxon>
    </lineage>
</organism>
<evidence type="ECO:0000259" key="8">
    <source>
        <dbReference type="PROSITE" id="PS50850"/>
    </source>
</evidence>
<evidence type="ECO:0000256" key="1">
    <source>
        <dbReference type="ARBA" id="ARBA00004651"/>
    </source>
</evidence>
<feature type="transmembrane region" description="Helical" evidence="7">
    <location>
        <begin position="338"/>
        <end position="360"/>
    </location>
</feature>
<feature type="transmembrane region" description="Helical" evidence="7">
    <location>
        <begin position="124"/>
        <end position="146"/>
    </location>
</feature>
<dbReference type="PANTHER" id="PTHR43266:SF2">
    <property type="entry name" value="MAJOR FACILITATOR SUPERFAMILY (MFS) PROFILE DOMAIN-CONTAINING PROTEIN"/>
    <property type="match status" value="1"/>
</dbReference>
<name>A0A7V4U228_CALAY</name>
<comment type="subcellular location">
    <subcellularLocation>
        <location evidence="1">Cell membrane</location>
        <topology evidence="1">Multi-pass membrane protein</topology>
    </subcellularLocation>
</comment>
<evidence type="ECO:0000313" key="9">
    <source>
        <dbReference type="EMBL" id="HGY55857.1"/>
    </source>
</evidence>
<keyword evidence="4 7" id="KW-0812">Transmembrane</keyword>
<dbReference type="EMBL" id="DRQG01000086">
    <property type="protein sequence ID" value="HGY55857.1"/>
    <property type="molecule type" value="Genomic_DNA"/>
</dbReference>
<feature type="domain" description="Major facilitator superfamily (MFS) profile" evidence="8">
    <location>
        <begin position="24"/>
        <end position="428"/>
    </location>
</feature>
<dbReference type="GO" id="GO:0005886">
    <property type="term" value="C:plasma membrane"/>
    <property type="evidence" value="ECO:0007669"/>
    <property type="project" value="UniProtKB-SubCell"/>
</dbReference>
<evidence type="ECO:0000256" key="4">
    <source>
        <dbReference type="ARBA" id="ARBA00022692"/>
    </source>
</evidence>
<keyword evidence="2" id="KW-0813">Transport</keyword>
<feature type="transmembrane region" description="Helical" evidence="7">
    <location>
        <begin position="372"/>
        <end position="395"/>
    </location>
</feature>
<dbReference type="Gene3D" id="1.20.1250.20">
    <property type="entry name" value="MFS general substrate transporter like domains"/>
    <property type="match status" value="1"/>
</dbReference>
<keyword evidence="3" id="KW-1003">Cell membrane</keyword>
<dbReference type="Pfam" id="PF07690">
    <property type="entry name" value="MFS_1"/>
    <property type="match status" value="1"/>
</dbReference>
<proteinExistence type="predicted"/>
<dbReference type="PROSITE" id="PS50850">
    <property type="entry name" value="MFS"/>
    <property type="match status" value="1"/>
</dbReference>
<dbReference type="InterPro" id="IPR020846">
    <property type="entry name" value="MFS_dom"/>
</dbReference>
<feature type="transmembrane region" description="Helical" evidence="7">
    <location>
        <begin position="33"/>
        <end position="52"/>
    </location>
</feature>
<dbReference type="AlphaFoldDB" id="A0A7V4U228"/>
<dbReference type="InterPro" id="IPR011701">
    <property type="entry name" value="MFS"/>
</dbReference>
<keyword evidence="5 7" id="KW-1133">Transmembrane helix</keyword>
<evidence type="ECO:0000256" key="7">
    <source>
        <dbReference type="SAM" id="Phobius"/>
    </source>
</evidence>
<gene>
    <name evidence="9" type="ORF">ENK44_09155</name>
</gene>
<comment type="caution">
    <text evidence="9">The sequence shown here is derived from an EMBL/GenBank/DDBJ whole genome shotgun (WGS) entry which is preliminary data.</text>
</comment>